<dbReference type="GeneID" id="103516685"/>
<organism evidence="2 3">
    <name type="scientific">Diaphorina citri</name>
    <name type="common">Asian citrus psyllid</name>
    <dbReference type="NCBI Taxonomy" id="121845"/>
    <lineage>
        <taxon>Eukaryota</taxon>
        <taxon>Metazoa</taxon>
        <taxon>Ecdysozoa</taxon>
        <taxon>Arthropoda</taxon>
        <taxon>Hexapoda</taxon>
        <taxon>Insecta</taxon>
        <taxon>Pterygota</taxon>
        <taxon>Neoptera</taxon>
        <taxon>Paraneoptera</taxon>
        <taxon>Hemiptera</taxon>
        <taxon>Sternorrhyncha</taxon>
        <taxon>Psylloidea</taxon>
        <taxon>Psyllidae</taxon>
        <taxon>Diaphorininae</taxon>
        <taxon>Diaphorina</taxon>
    </lineage>
</organism>
<dbReference type="PaxDb" id="121845-A0A3Q0JDL3"/>
<dbReference type="RefSeq" id="XP_026684810.1">
    <property type="nucleotide sequence ID" value="XM_026829009.1"/>
</dbReference>
<sequence>MCLIILSNVFEIAVWYYAKDIQIFDEEVGKDRKKTKKQKEDISNKEQECVKKSDYNPVNQNPA</sequence>
<accession>A0A3Q0JDL3</accession>
<evidence type="ECO:0000256" key="1">
    <source>
        <dbReference type="SAM" id="MobiDB-lite"/>
    </source>
</evidence>
<feature type="region of interest" description="Disordered" evidence="1">
    <location>
        <begin position="34"/>
        <end position="63"/>
    </location>
</feature>
<proteinExistence type="predicted"/>
<reference evidence="3" key="1">
    <citation type="submission" date="2025-08" db="UniProtKB">
        <authorList>
            <consortium name="RefSeq"/>
        </authorList>
    </citation>
    <scope>IDENTIFICATION</scope>
</reference>
<evidence type="ECO:0000313" key="3">
    <source>
        <dbReference type="RefSeq" id="XP_026684810.1"/>
    </source>
</evidence>
<keyword evidence="2" id="KW-1185">Reference proteome</keyword>
<evidence type="ECO:0000313" key="2">
    <source>
        <dbReference type="Proteomes" id="UP000079169"/>
    </source>
</evidence>
<dbReference type="AlphaFoldDB" id="A0A3Q0JDL3"/>
<name>A0A3Q0JDL3_DIACI</name>
<gene>
    <name evidence="3" type="primary">LOC103516685</name>
</gene>
<feature type="compositionally biased region" description="Basic and acidic residues" evidence="1">
    <location>
        <begin position="38"/>
        <end position="54"/>
    </location>
</feature>
<dbReference type="KEGG" id="dci:103516685"/>
<dbReference type="Proteomes" id="UP000079169">
    <property type="component" value="Unplaced"/>
</dbReference>
<protein>
    <submittedName>
        <fullName evidence="3">Uncharacterized protein LOC103516685</fullName>
    </submittedName>
</protein>